<organism evidence="9 10">
    <name type="scientific">Ancylomarina subtilis</name>
    <dbReference type="NCBI Taxonomy" id="1639035"/>
    <lineage>
        <taxon>Bacteria</taxon>
        <taxon>Pseudomonadati</taxon>
        <taxon>Bacteroidota</taxon>
        <taxon>Bacteroidia</taxon>
        <taxon>Marinilabiliales</taxon>
        <taxon>Marinifilaceae</taxon>
        <taxon>Ancylomarina</taxon>
    </lineage>
</organism>
<keyword evidence="7" id="KW-0812">Transmembrane</keyword>
<proteinExistence type="predicted"/>
<evidence type="ECO:0000313" key="9">
    <source>
        <dbReference type="EMBL" id="RZT91386.1"/>
    </source>
</evidence>
<dbReference type="InterPro" id="IPR050736">
    <property type="entry name" value="Sensor_HK_Regulatory"/>
</dbReference>
<gene>
    <name evidence="9" type="ORF">EV201_3201</name>
</gene>
<keyword evidence="7" id="KW-1133">Transmembrane helix</keyword>
<dbReference type="Gene3D" id="1.10.287.130">
    <property type="match status" value="1"/>
</dbReference>
<name>A0A4Q7V4G5_9BACT</name>
<dbReference type="RefSeq" id="WP_130308549.1">
    <property type="nucleotide sequence ID" value="NZ_SHKN01000005.1"/>
</dbReference>
<dbReference type="InterPro" id="IPR003661">
    <property type="entry name" value="HisK_dim/P_dom"/>
</dbReference>
<comment type="catalytic activity">
    <reaction evidence="1">
        <text>ATP + protein L-histidine = ADP + protein N-phospho-L-histidine.</text>
        <dbReference type="EC" id="2.7.13.3"/>
    </reaction>
</comment>
<dbReference type="PRINTS" id="PR00344">
    <property type="entry name" value="BCTRLSENSOR"/>
</dbReference>
<evidence type="ECO:0000256" key="6">
    <source>
        <dbReference type="ARBA" id="ARBA00023012"/>
    </source>
</evidence>
<dbReference type="PROSITE" id="PS50109">
    <property type="entry name" value="HIS_KIN"/>
    <property type="match status" value="1"/>
</dbReference>
<dbReference type="InterPro" id="IPR004358">
    <property type="entry name" value="Sig_transdc_His_kin-like_C"/>
</dbReference>
<keyword evidence="7" id="KW-0472">Membrane</keyword>
<dbReference type="SUPFAM" id="SSF55874">
    <property type="entry name" value="ATPase domain of HSP90 chaperone/DNA topoisomerase II/histidine kinase"/>
    <property type="match status" value="1"/>
</dbReference>
<protein>
    <recommendedName>
        <fullName evidence="2">histidine kinase</fullName>
        <ecNumber evidence="2">2.7.13.3</ecNumber>
    </recommendedName>
</protein>
<dbReference type="Pfam" id="PF00512">
    <property type="entry name" value="HisKA"/>
    <property type="match status" value="1"/>
</dbReference>
<dbReference type="GO" id="GO:0000155">
    <property type="term" value="F:phosphorelay sensor kinase activity"/>
    <property type="evidence" value="ECO:0007669"/>
    <property type="project" value="InterPro"/>
</dbReference>
<dbReference type="PANTHER" id="PTHR43711">
    <property type="entry name" value="TWO-COMPONENT HISTIDINE KINASE"/>
    <property type="match status" value="1"/>
</dbReference>
<accession>A0A4Q7V4G5</accession>
<keyword evidence="6" id="KW-0902">Two-component regulatory system</keyword>
<evidence type="ECO:0000256" key="5">
    <source>
        <dbReference type="ARBA" id="ARBA00022777"/>
    </source>
</evidence>
<keyword evidence="5 9" id="KW-0418">Kinase</keyword>
<dbReference type="Proteomes" id="UP000293562">
    <property type="component" value="Unassembled WGS sequence"/>
</dbReference>
<dbReference type="EC" id="2.7.13.3" evidence="2"/>
<keyword evidence="4" id="KW-0808">Transferase</keyword>
<dbReference type="PANTHER" id="PTHR43711:SF1">
    <property type="entry name" value="HISTIDINE KINASE 1"/>
    <property type="match status" value="1"/>
</dbReference>
<dbReference type="SMART" id="SM00388">
    <property type="entry name" value="HisKA"/>
    <property type="match status" value="1"/>
</dbReference>
<evidence type="ECO:0000256" key="4">
    <source>
        <dbReference type="ARBA" id="ARBA00022679"/>
    </source>
</evidence>
<evidence type="ECO:0000256" key="1">
    <source>
        <dbReference type="ARBA" id="ARBA00000085"/>
    </source>
</evidence>
<dbReference type="InterPro" id="IPR036890">
    <property type="entry name" value="HATPase_C_sf"/>
</dbReference>
<evidence type="ECO:0000256" key="3">
    <source>
        <dbReference type="ARBA" id="ARBA00022553"/>
    </source>
</evidence>
<evidence type="ECO:0000313" key="10">
    <source>
        <dbReference type="Proteomes" id="UP000293562"/>
    </source>
</evidence>
<dbReference type="InterPro" id="IPR036097">
    <property type="entry name" value="HisK_dim/P_sf"/>
</dbReference>
<dbReference type="AlphaFoldDB" id="A0A4Q7V4G5"/>
<keyword evidence="3" id="KW-0597">Phosphoprotein</keyword>
<evidence type="ECO:0000256" key="7">
    <source>
        <dbReference type="SAM" id="Phobius"/>
    </source>
</evidence>
<feature type="transmembrane region" description="Helical" evidence="7">
    <location>
        <begin position="6"/>
        <end position="28"/>
    </location>
</feature>
<sequence length="528" mass="60085">MNKKLIVGLIVLMSISLLGIIGVQVLWIQNSIRIEEKKFDDNIKTVLQTVVDKLEQVEDIQIIGTGLNWVKQINKNDSDIVKISEFIDKKNNRKQQKIIIRGNHDSLSKNKILETRAHVVIQADGAELKVEGNSDDDNDSTIDININLTDTDTLIRIQKKEKQIEKLFNKVIYEYKLKDNKLEERIDQDELAQQLNQAIRDAHLNLDYQFGITNNANTKLIFCSDSTQNTSILNSKYKQSLFPGDVFKKNNQLLLSVSNRTRTIYKNILPLLILSGIFTFFILASFIATLTFIFKQKKISDIKTDFINNMTHEFKTPIATIALASDSIVNPKVIGLPERIRYFASIIKDENYRMNTQVENIMQLSLNGKHKLAINPQALHLNESIQKAAEHMQLQIDEKNGSLSLKLDAVNDITKVDEVHFINVLFNLLDNAIKYSDGNPVIEIGTKNTGHHIRVWVKDQGIGMSPKSQKRIFKKFYRVQSGNIHKVKGFGLGLCYVKLIVDRHEGDIKVNSKLGQGTTVEITLPLKL</sequence>
<keyword evidence="10" id="KW-1185">Reference proteome</keyword>
<dbReference type="Pfam" id="PF02518">
    <property type="entry name" value="HATPase_c"/>
    <property type="match status" value="1"/>
</dbReference>
<dbReference type="InterPro" id="IPR003594">
    <property type="entry name" value="HATPase_dom"/>
</dbReference>
<dbReference type="InterPro" id="IPR005467">
    <property type="entry name" value="His_kinase_dom"/>
</dbReference>
<evidence type="ECO:0000256" key="2">
    <source>
        <dbReference type="ARBA" id="ARBA00012438"/>
    </source>
</evidence>
<dbReference type="Gene3D" id="3.30.565.10">
    <property type="entry name" value="Histidine kinase-like ATPase, C-terminal domain"/>
    <property type="match status" value="1"/>
</dbReference>
<evidence type="ECO:0000259" key="8">
    <source>
        <dbReference type="PROSITE" id="PS50109"/>
    </source>
</evidence>
<dbReference type="FunFam" id="3.30.565.10:FF:000006">
    <property type="entry name" value="Sensor histidine kinase WalK"/>
    <property type="match status" value="1"/>
</dbReference>
<dbReference type="SMART" id="SM00387">
    <property type="entry name" value="HATPase_c"/>
    <property type="match status" value="1"/>
</dbReference>
<dbReference type="SUPFAM" id="SSF47384">
    <property type="entry name" value="Homodimeric domain of signal transducing histidine kinase"/>
    <property type="match status" value="1"/>
</dbReference>
<comment type="caution">
    <text evidence="9">The sequence shown here is derived from an EMBL/GenBank/DDBJ whole genome shotgun (WGS) entry which is preliminary data.</text>
</comment>
<feature type="transmembrane region" description="Helical" evidence="7">
    <location>
        <begin position="268"/>
        <end position="294"/>
    </location>
</feature>
<feature type="domain" description="Histidine kinase" evidence="8">
    <location>
        <begin position="309"/>
        <end position="528"/>
    </location>
</feature>
<dbReference type="CDD" id="cd00082">
    <property type="entry name" value="HisKA"/>
    <property type="match status" value="1"/>
</dbReference>
<reference evidence="9 10" key="1">
    <citation type="submission" date="2019-02" db="EMBL/GenBank/DDBJ databases">
        <title>Genomic Encyclopedia of Type Strains, Phase IV (KMG-IV): sequencing the most valuable type-strain genomes for metagenomic binning, comparative biology and taxonomic classification.</title>
        <authorList>
            <person name="Goeker M."/>
        </authorList>
    </citation>
    <scope>NUCLEOTIDE SEQUENCE [LARGE SCALE GENOMIC DNA]</scope>
    <source>
        <strain evidence="9 10">DSM 28825</strain>
    </source>
</reference>
<dbReference type="EMBL" id="SHKN01000005">
    <property type="protein sequence ID" value="RZT91386.1"/>
    <property type="molecule type" value="Genomic_DNA"/>
</dbReference>
<dbReference type="OrthoDB" id="1933776at2"/>